<sequence>MSNTEGWVGTWRPHRPKGPIAALYGSPGPKYALPGLTGNSNHDPTKYKAPMYSFGKRTELPMFNSSPGPRYLIPSNITRVGQDGTPAFSFNKRPADPVGSQTPGPGKYSPEISAKWRFRSSPAYSLSARPKEDRANETPGPAAHNLPPLFGPKTVGKPAAPSFSICGRGKSGAFDEDWAKTPGPAAYKAVDPNVYMKKTPHFSLIGRNFTPGDSTKKPGPGTYYPEKVTNMEAKAPSFSFGLRHSQFIVDVPEKCQ</sequence>
<proteinExistence type="predicted"/>
<name>A0AAV1F7C8_XYRNO</name>
<dbReference type="PANTHER" id="PTHR21580:SF28">
    <property type="entry name" value="BOREALIN N-TERMINAL DOMAIN-CONTAINING PROTEIN-RELATED"/>
    <property type="match status" value="1"/>
</dbReference>
<evidence type="ECO:0000313" key="3">
    <source>
        <dbReference type="Proteomes" id="UP001178508"/>
    </source>
</evidence>
<reference evidence="2" key="1">
    <citation type="submission" date="2023-08" db="EMBL/GenBank/DDBJ databases">
        <authorList>
            <person name="Alioto T."/>
            <person name="Alioto T."/>
            <person name="Gomez Garrido J."/>
        </authorList>
    </citation>
    <scope>NUCLEOTIDE SEQUENCE</scope>
</reference>
<keyword evidence="3" id="KW-1185">Reference proteome</keyword>
<protein>
    <submittedName>
        <fullName evidence="2">Outer dense fiber protein 3-B</fullName>
    </submittedName>
</protein>
<feature type="region of interest" description="Disordered" evidence="1">
    <location>
        <begin position="82"/>
        <end position="154"/>
    </location>
</feature>
<dbReference type="Proteomes" id="UP001178508">
    <property type="component" value="Chromosome 5"/>
</dbReference>
<evidence type="ECO:0000256" key="1">
    <source>
        <dbReference type="SAM" id="MobiDB-lite"/>
    </source>
</evidence>
<dbReference type="InterPro" id="IPR010736">
    <property type="entry name" value="SHIPPO-rpt"/>
</dbReference>
<organism evidence="2 3">
    <name type="scientific">Xyrichtys novacula</name>
    <name type="common">Pearly razorfish</name>
    <name type="synonym">Hemipteronotus novacula</name>
    <dbReference type="NCBI Taxonomy" id="13765"/>
    <lineage>
        <taxon>Eukaryota</taxon>
        <taxon>Metazoa</taxon>
        <taxon>Chordata</taxon>
        <taxon>Craniata</taxon>
        <taxon>Vertebrata</taxon>
        <taxon>Euteleostomi</taxon>
        <taxon>Actinopterygii</taxon>
        <taxon>Neopterygii</taxon>
        <taxon>Teleostei</taxon>
        <taxon>Neoteleostei</taxon>
        <taxon>Acanthomorphata</taxon>
        <taxon>Eupercaria</taxon>
        <taxon>Labriformes</taxon>
        <taxon>Labridae</taxon>
        <taxon>Xyrichtys</taxon>
    </lineage>
</organism>
<evidence type="ECO:0000313" key="2">
    <source>
        <dbReference type="EMBL" id="CAJ1056884.1"/>
    </source>
</evidence>
<dbReference type="EMBL" id="OY660868">
    <property type="protein sequence ID" value="CAJ1056884.1"/>
    <property type="molecule type" value="Genomic_DNA"/>
</dbReference>
<dbReference type="PANTHER" id="PTHR21580">
    <property type="entry name" value="SHIPPO-1-RELATED"/>
    <property type="match status" value="1"/>
</dbReference>
<gene>
    <name evidence="2" type="ORF">XNOV1_A012799</name>
</gene>
<dbReference type="AlphaFoldDB" id="A0AAV1F7C8"/>
<dbReference type="InterPro" id="IPR051291">
    <property type="entry name" value="CIMAP"/>
</dbReference>
<dbReference type="Pfam" id="PF07004">
    <property type="entry name" value="SHIPPO-rpt"/>
    <property type="match status" value="4"/>
</dbReference>
<accession>A0AAV1F7C8</accession>
<dbReference type="GO" id="GO:0005856">
    <property type="term" value="C:cytoskeleton"/>
    <property type="evidence" value="ECO:0007669"/>
    <property type="project" value="TreeGrafter"/>
</dbReference>